<evidence type="ECO:0000256" key="3">
    <source>
        <dbReference type="ARBA" id="ARBA00023163"/>
    </source>
</evidence>
<dbReference type="InterPro" id="IPR035472">
    <property type="entry name" value="RpiR-like_SIS"/>
</dbReference>
<dbReference type="InterPro" id="IPR047640">
    <property type="entry name" value="RpiR-like"/>
</dbReference>
<dbReference type="InterPro" id="IPR036388">
    <property type="entry name" value="WH-like_DNA-bd_sf"/>
</dbReference>
<evidence type="ECO:0000313" key="6">
    <source>
        <dbReference type="EMBL" id="MEW9308574.1"/>
    </source>
</evidence>
<evidence type="ECO:0000259" key="4">
    <source>
        <dbReference type="PROSITE" id="PS51071"/>
    </source>
</evidence>
<dbReference type="Gene3D" id="1.10.10.10">
    <property type="entry name" value="Winged helix-like DNA-binding domain superfamily/Winged helix DNA-binding domain"/>
    <property type="match status" value="1"/>
</dbReference>
<dbReference type="Proteomes" id="UP001555786">
    <property type="component" value="Unassembled WGS sequence"/>
</dbReference>
<dbReference type="PANTHER" id="PTHR30514">
    <property type="entry name" value="GLUCOKINASE"/>
    <property type="match status" value="1"/>
</dbReference>
<dbReference type="InterPro" id="IPR009057">
    <property type="entry name" value="Homeodomain-like_sf"/>
</dbReference>
<reference evidence="6 7" key="1">
    <citation type="submission" date="2024-07" db="EMBL/GenBank/DDBJ databases">
        <title>Description of Labrys sedimenti sp. nov., isolated from a diclofenac-degrading enrichment culture.</title>
        <authorList>
            <person name="Tancsics A."/>
            <person name="Csepanyi A."/>
        </authorList>
    </citation>
    <scope>NUCLEOTIDE SEQUENCE [LARGE SCALE GENOMIC DNA]</scope>
    <source>
        <strain evidence="6 7">LMG 23578</strain>
    </source>
</reference>
<accession>A0ABV3PSF4</accession>
<organism evidence="6 7">
    <name type="scientific">Labrys neptuniae</name>
    <dbReference type="NCBI Taxonomy" id="376174"/>
    <lineage>
        <taxon>Bacteria</taxon>
        <taxon>Pseudomonadati</taxon>
        <taxon>Pseudomonadota</taxon>
        <taxon>Alphaproteobacteria</taxon>
        <taxon>Hyphomicrobiales</taxon>
        <taxon>Xanthobacteraceae</taxon>
        <taxon>Labrys</taxon>
    </lineage>
</organism>
<name>A0ABV3PSF4_9HYPH</name>
<dbReference type="EMBL" id="JBFNQD010000009">
    <property type="protein sequence ID" value="MEW9308574.1"/>
    <property type="molecule type" value="Genomic_DNA"/>
</dbReference>
<keyword evidence="3" id="KW-0804">Transcription</keyword>
<dbReference type="PROSITE" id="PS51464">
    <property type="entry name" value="SIS"/>
    <property type="match status" value="1"/>
</dbReference>
<evidence type="ECO:0000313" key="7">
    <source>
        <dbReference type="Proteomes" id="UP001555786"/>
    </source>
</evidence>
<dbReference type="Pfam" id="PF01418">
    <property type="entry name" value="HTH_6"/>
    <property type="match status" value="1"/>
</dbReference>
<proteinExistence type="predicted"/>
<dbReference type="PANTHER" id="PTHR30514:SF18">
    <property type="entry name" value="RPIR-FAMILY TRANSCRIPTIONAL REGULATOR"/>
    <property type="match status" value="1"/>
</dbReference>
<evidence type="ECO:0000259" key="5">
    <source>
        <dbReference type="PROSITE" id="PS51464"/>
    </source>
</evidence>
<comment type="caution">
    <text evidence="6">The sequence shown here is derived from an EMBL/GenBank/DDBJ whole genome shotgun (WGS) entry which is preliminary data.</text>
</comment>
<feature type="domain" description="HTH rpiR-type" evidence="4">
    <location>
        <begin position="1"/>
        <end position="77"/>
    </location>
</feature>
<dbReference type="InterPro" id="IPR001347">
    <property type="entry name" value="SIS_dom"/>
</dbReference>
<dbReference type="SUPFAM" id="SSF46689">
    <property type="entry name" value="Homeodomain-like"/>
    <property type="match status" value="1"/>
</dbReference>
<dbReference type="Gene3D" id="3.40.50.10490">
    <property type="entry name" value="Glucose-6-phosphate isomerase like protein, domain 1"/>
    <property type="match status" value="1"/>
</dbReference>
<evidence type="ECO:0000256" key="2">
    <source>
        <dbReference type="ARBA" id="ARBA00023125"/>
    </source>
</evidence>
<dbReference type="PROSITE" id="PS51071">
    <property type="entry name" value="HTH_RPIR"/>
    <property type="match status" value="1"/>
</dbReference>
<protein>
    <submittedName>
        <fullName evidence="6">MurR/RpiR family transcriptional regulator</fullName>
    </submittedName>
</protein>
<dbReference type="CDD" id="cd05013">
    <property type="entry name" value="SIS_RpiR"/>
    <property type="match status" value="1"/>
</dbReference>
<feature type="domain" description="SIS" evidence="5">
    <location>
        <begin position="124"/>
        <end position="267"/>
    </location>
</feature>
<keyword evidence="7" id="KW-1185">Reference proteome</keyword>
<dbReference type="InterPro" id="IPR000281">
    <property type="entry name" value="HTH_RpiR"/>
</dbReference>
<keyword evidence="1" id="KW-0805">Transcription regulation</keyword>
<gene>
    <name evidence="6" type="ORF">ABXS05_23675</name>
</gene>
<dbReference type="SUPFAM" id="SSF53697">
    <property type="entry name" value="SIS domain"/>
    <property type="match status" value="1"/>
</dbReference>
<dbReference type="RefSeq" id="WP_311943835.1">
    <property type="nucleotide sequence ID" value="NZ_JAVSCS010000042.1"/>
</dbReference>
<dbReference type="Pfam" id="PF01380">
    <property type="entry name" value="SIS"/>
    <property type="match status" value="1"/>
</dbReference>
<keyword evidence="2" id="KW-0238">DNA-binding</keyword>
<evidence type="ECO:0000256" key="1">
    <source>
        <dbReference type="ARBA" id="ARBA00023015"/>
    </source>
</evidence>
<dbReference type="InterPro" id="IPR046348">
    <property type="entry name" value="SIS_dom_sf"/>
</dbReference>
<sequence length="298" mass="32306">MPLKDLLTQSGLNLTPAEGKIVQALLADYPTSGLGTASNLAKRAGVSDPTVARLSAKLGFESFADLQAMLITEIEARLQSPLLMFETKRTAGDGPATVQTYLQSVAHRVAETETAVPAQNYDQAVDLIMAAKGRVLLLGGRFSRHLAGILAGYLGQFRGQVTDLARFSAESFDLLLELGSRDVLIVFDYRRYQTDIVRFATQAAERGVRLILFTDQWLSPVAEKAEVVFIAPSEVNSPYDTLVPALAQLEALSLHAVMRSGDAVKRRIQALEDIRSSVGVTVSEKGAQQPIPNDVQDH</sequence>